<dbReference type="PANTHER" id="PTHR20531:SF1">
    <property type="entry name" value="N-ALPHA-ACETYLTRANSFERASE 40"/>
    <property type="match status" value="1"/>
</dbReference>
<comment type="catalytic activity">
    <reaction evidence="10">
        <text>N-terminal L-seryl-[histone H2A] + acetyl-CoA = N-terminal N(alpha)-acetyl-L-seryl-[histone H2A] + CoA + H(+)</text>
        <dbReference type="Rhea" id="RHEA:50600"/>
        <dbReference type="Rhea" id="RHEA-COMP:12742"/>
        <dbReference type="Rhea" id="RHEA-COMP:12744"/>
        <dbReference type="ChEBI" id="CHEBI:15378"/>
        <dbReference type="ChEBI" id="CHEBI:57287"/>
        <dbReference type="ChEBI" id="CHEBI:57288"/>
        <dbReference type="ChEBI" id="CHEBI:64738"/>
        <dbReference type="ChEBI" id="CHEBI:83690"/>
        <dbReference type="EC" id="2.3.1.257"/>
    </reaction>
</comment>
<evidence type="ECO:0000256" key="2">
    <source>
        <dbReference type="ARBA" id="ARBA00004496"/>
    </source>
</evidence>
<sequence>MPKASVDSHSNLARANKLTSAQLNQLLGPDKSYTPDRHPDCVLSTVAFHIDDLSPTLRSFTMDLVESNMKALYMSSKDGWCREDKEDEMQDITSRYLVTFHGEKPVGMVHFQFVEEETMTDRDAEVAYCFEIQVVPEYQRRGIGAHLISLLEAIGRATQMEKVMLTVFKANKNAIKFYTDQLHYAYDEISPCVCLTRGRASRFDYEILSKTLLSHH</sequence>
<evidence type="ECO:0000256" key="3">
    <source>
        <dbReference type="ARBA" id="ARBA00008870"/>
    </source>
</evidence>
<dbReference type="GO" id="GO:1990189">
    <property type="term" value="F:protein N-terminal-serine acetyltransferase activity"/>
    <property type="evidence" value="ECO:0007669"/>
    <property type="project" value="UniProtKB-EC"/>
</dbReference>
<evidence type="ECO:0000256" key="6">
    <source>
        <dbReference type="ARBA" id="ARBA00022490"/>
    </source>
</evidence>
<comment type="catalytic activity">
    <reaction evidence="11">
        <text>N-terminal L-seryl-[histone H4] + acetyl-CoA = N-terminal N(alpha)-acetyl-L-seryl-[histone H4] + CoA + H(+)</text>
        <dbReference type="Rhea" id="RHEA:50596"/>
        <dbReference type="Rhea" id="RHEA-COMP:12740"/>
        <dbReference type="Rhea" id="RHEA-COMP:12743"/>
        <dbReference type="ChEBI" id="CHEBI:15378"/>
        <dbReference type="ChEBI" id="CHEBI:57287"/>
        <dbReference type="ChEBI" id="CHEBI:57288"/>
        <dbReference type="ChEBI" id="CHEBI:64738"/>
        <dbReference type="ChEBI" id="CHEBI:83690"/>
        <dbReference type="EC" id="2.3.1.257"/>
    </reaction>
</comment>
<dbReference type="InterPro" id="IPR016181">
    <property type="entry name" value="Acyl_CoA_acyltransferase"/>
</dbReference>
<keyword evidence="8" id="KW-0539">Nucleus</keyword>
<evidence type="ECO:0000256" key="11">
    <source>
        <dbReference type="ARBA" id="ARBA00049524"/>
    </source>
</evidence>
<organism evidence="13 14">
    <name type="scientific">Mortierella alpina</name>
    <name type="common">Oleaginous fungus</name>
    <name type="synonym">Mortierella renispora</name>
    <dbReference type="NCBI Taxonomy" id="64518"/>
    <lineage>
        <taxon>Eukaryota</taxon>
        <taxon>Fungi</taxon>
        <taxon>Fungi incertae sedis</taxon>
        <taxon>Mucoromycota</taxon>
        <taxon>Mortierellomycotina</taxon>
        <taxon>Mortierellomycetes</taxon>
        <taxon>Mortierellales</taxon>
        <taxon>Mortierellaceae</taxon>
        <taxon>Mortierella</taxon>
    </lineage>
</organism>
<keyword evidence="7" id="KW-0808">Transferase</keyword>
<comment type="caution">
    <text evidence="13">The sequence shown here is derived from an EMBL/GenBank/DDBJ whole genome shotgun (WGS) entry which is preliminary data.</text>
</comment>
<evidence type="ECO:0000256" key="9">
    <source>
        <dbReference type="ARBA" id="ARBA00023315"/>
    </source>
</evidence>
<dbReference type="SUPFAM" id="SSF55729">
    <property type="entry name" value="Acyl-CoA N-acyltransferases (Nat)"/>
    <property type="match status" value="1"/>
</dbReference>
<dbReference type="GO" id="GO:0005634">
    <property type="term" value="C:nucleus"/>
    <property type="evidence" value="ECO:0007669"/>
    <property type="project" value="UniProtKB-SubCell"/>
</dbReference>
<evidence type="ECO:0000259" key="12">
    <source>
        <dbReference type="PROSITE" id="PS51186"/>
    </source>
</evidence>
<feature type="domain" description="N-acetyltransferase" evidence="12">
    <location>
        <begin position="48"/>
        <end position="213"/>
    </location>
</feature>
<dbReference type="GO" id="GO:0005737">
    <property type="term" value="C:cytoplasm"/>
    <property type="evidence" value="ECO:0007669"/>
    <property type="project" value="UniProtKB-SubCell"/>
</dbReference>
<dbReference type="EC" id="2.3.1.257" evidence="4"/>
<keyword evidence="9" id="KW-0012">Acyltransferase</keyword>
<dbReference type="GO" id="GO:0010485">
    <property type="term" value="F:histone H4 acetyltransferase activity"/>
    <property type="evidence" value="ECO:0007669"/>
    <property type="project" value="InterPro"/>
</dbReference>
<gene>
    <name evidence="13" type="ORF">KVV02_003838</name>
</gene>
<proteinExistence type="inferred from homology"/>
<dbReference type="Proteomes" id="UP000717515">
    <property type="component" value="Unassembled WGS sequence"/>
</dbReference>
<dbReference type="CDD" id="cd04301">
    <property type="entry name" value="NAT_SF"/>
    <property type="match status" value="1"/>
</dbReference>
<reference evidence="13" key="1">
    <citation type="submission" date="2021-07" db="EMBL/GenBank/DDBJ databases">
        <title>Draft genome of Mortierella alpina, strain LL118, isolated from an aspen leaf litter sample.</title>
        <authorList>
            <person name="Yang S."/>
            <person name="Vinatzer B.A."/>
        </authorList>
    </citation>
    <scope>NUCLEOTIDE SEQUENCE</scope>
    <source>
        <strain evidence="13">LL118</strain>
    </source>
</reference>
<comment type="similarity">
    <text evidence="3">Belongs to the acetyltransferase family. NAA40 subfamily.</text>
</comment>
<evidence type="ECO:0000256" key="10">
    <source>
        <dbReference type="ARBA" id="ARBA00047821"/>
    </source>
</evidence>
<evidence type="ECO:0000256" key="7">
    <source>
        <dbReference type="ARBA" id="ARBA00022679"/>
    </source>
</evidence>
<comment type="subcellular location">
    <subcellularLocation>
        <location evidence="2">Cytoplasm</location>
    </subcellularLocation>
    <subcellularLocation>
        <location evidence="1">Nucleus</location>
    </subcellularLocation>
</comment>
<evidence type="ECO:0000256" key="1">
    <source>
        <dbReference type="ARBA" id="ARBA00004123"/>
    </source>
</evidence>
<dbReference type="Gene3D" id="3.40.630.30">
    <property type="match status" value="1"/>
</dbReference>
<dbReference type="InterPro" id="IPR000182">
    <property type="entry name" value="GNAT_dom"/>
</dbReference>
<evidence type="ECO:0000313" key="13">
    <source>
        <dbReference type="EMBL" id="KAG9327593.1"/>
    </source>
</evidence>
<evidence type="ECO:0000256" key="8">
    <source>
        <dbReference type="ARBA" id="ARBA00023242"/>
    </source>
</evidence>
<evidence type="ECO:0000313" key="14">
    <source>
        <dbReference type="Proteomes" id="UP000717515"/>
    </source>
</evidence>
<protein>
    <recommendedName>
        <fullName evidence="5">N-alpha-acetyltransferase 40</fullName>
        <ecNumber evidence="4">2.3.1.257</ecNumber>
    </recommendedName>
</protein>
<evidence type="ECO:0000256" key="5">
    <source>
        <dbReference type="ARBA" id="ARBA00015043"/>
    </source>
</evidence>
<keyword evidence="6" id="KW-0963">Cytoplasm</keyword>
<dbReference type="PANTHER" id="PTHR20531">
    <property type="entry name" value="N-ALPHA-ACETYLTRANSFERASE 40"/>
    <property type="match status" value="1"/>
</dbReference>
<dbReference type="GO" id="GO:0043998">
    <property type="term" value="F:histone H2A acetyltransferase activity"/>
    <property type="evidence" value="ECO:0007669"/>
    <property type="project" value="InterPro"/>
</dbReference>
<dbReference type="AlphaFoldDB" id="A0A9P8D324"/>
<dbReference type="EMBL" id="JAIFTL010000003">
    <property type="protein sequence ID" value="KAG9327593.1"/>
    <property type="molecule type" value="Genomic_DNA"/>
</dbReference>
<dbReference type="PROSITE" id="PS51186">
    <property type="entry name" value="GNAT"/>
    <property type="match status" value="1"/>
</dbReference>
<accession>A0A9P8D324</accession>
<dbReference type="Pfam" id="PF00583">
    <property type="entry name" value="Acetyltransf_1"/>
    <property type="match status" value="1"/>
</dbReference>
<name>A0A9P8D324_MORAP</name>
<evidence type="ECO:0000256" key="4">
    <source>
        <dbReference type="ARBA" id="ARBA00012950"/>
    </source>
</evidence>
<dbReference type="InterPro" id="IPR039949">
    <property type="entry name" value="NAA40"/>
</dbReference>